<organism evidence="1 2">
    <name type="scientific">Nitrobacter vulgaris</name>
    <dbReference type="NCBI Taxonomy" id="29421"/>
    <lineage>
        <taxon>Bacteria</taxon>
        <taxon>Pseudomonadati</taxon>
        <taxon>Pseudomonadota</taxon>
        <taxon>Alphaproteobacteria</taxon>
        <taxon>Hyphomicrobiales</taxon>
        <taxon>Nitrobacteraceae</taxon>
        <taxon>Nitrobacter</taxon>
    </lineage>
</organism>
<gene>
    <name evidence="1" type="ORF">B2M20_15880</name>
</gene>
<dbReference type="EMBL" id="MWPQ01000055">
    <property type="protein sequence ID" value="OPH81659.1"/>
    <property type="molecule type" value="Genomic_DNA"/>
</dbReference>
<accession>A0A1V4HUW1</accession>
<dbReference type="AlphaFoldDB" id="A0A1V4HUW1"/>
<sequence length="68" mass="7169">MFVLRAFGPTAGQTTKVRLGKPLGTEIYVADEANATPLQNYAPQNILALRRASRPLDSADAGAMPPAS</sequence>
<name>A0A1V4HUW1_NITVU</name>
<protein>
    <submittedName>
        <fullName evidence="1">Uncharacterized protein</fullName>
    </submittedName>
</protein>
<keyword evidence="2" id="KW-1185">Reference proteome</keyword>
<dbReference type="STRING" id="29421.B2M20_15880"/>
<reference evidence="1 2" key="1">
    <citation type="submission" date="2017-02" db="EMBL/GenBank/DDBJ databases">
        <title>Genome sequence of the nitrite-oxidizing bacterium Nitrobacter vulgaris strain Ab1.</title>
        <authorList>
            <person name="Mellbye B.L."/>
            <person name="Davis E.W."/>
            <person name="Spieck E."/>
            <person name="Chang J.H."/>
            <person name="Bottomley P.J."/>
            <person name="Sayavedra-Soto L.A."/>
        </authorList>
    </citation>
    <scope>NUCLEOTIDE SEQUENCE [LARGE SCALE GENOMIC DNA]</scope>
    <source>
        <strain evidence="1 2">Ab1</strain>
    </source>
</reference>
<comment type="caution">
    <text evidence="1">The sequence shown here is derived from an EMBL/GenBank/DDBJ whole genome shotgun (WGS) entry which is preliminary data.</text>
</comment>
<evidence type="ECO:0000313" key="1">
    <source>
        <dbReference type="EMBL" id="OPH81659.1"/>
    </source>
</evidence>
<dbReference type="Proteomes" id="UP000189940">
    <property type="component" value="Unassembled WGS sequence"/>
</dbReference>
<evidence type="ECO:0000313" key="2">
    <source>
        <dbReference type="Proteomes" id="UP000189940"/>
    </source>
</evidence>
<proteinExistence type="predicted"/>